<name>A0A2K8L685_9PROT</name>
<dbReference type="KEGG" id="mfn:Ga0123462_1998"/>
<dbReference type="Gene3D" id="3.40.50.300">
    <property type="entry name" value="P-loop containing nucleotide triphosphate hydrolases"/>
    <property type="match status" value="1"/>
</dbReference>
<dbReference type="PROSITE" id="PS50893">
    <property type="entry name" value="ABC_TRANSPORTER_2"/>
    <property type="match status" value="1"/>
</dbReference>
<dbReference type="InterPro" id="IPR027417">
    <property type="entry name" value="P-loop_NTPase"/>
</dbReference>
<evidence type="ECO:0000256" key="1">
    <source>
        <dbReference type="ARBA" id="ARBA00022448"/>
    </source>
</evidence>
<dbReference type="RefSeq" id="WP_100266137.1">
    <property type="nucleotide sequence ID" value="NZ_CP018800.1"/>
</dbReference>
<accession>A0A2K8L685</accession>
<dbReference type="GO" id="GO:0016887">
    <property type="term" value="F:ATP hydrolysis activity"/>
    <property type="evidence" value="ECO:0007669"/>
    <property type="project" value="InterPro"/>
</dbReference>
<keyword evidence="3 7" id="KW-0067">ATP-binding</keyword>
<evidence type="ECO:0000313" key="7">
    <source>
        <dbReference type="EMBL" id="ATX82835.1"/>
    </source>
</evidence>
<keyword evidence="4" id="KW-1278">Translocase</keyword>
<evidence type="ECO:0000256" key="5">
    <source>
        <dbReference type="ARBA" id="ARBA00037066"/>
    </source>
</evidence>
<dbReference type="PANTHER" id="PTHR42794">
    <property type="entry name" value="HEMIN IMPORT ATP-BINDING PROTEIN HMUV"/>
    <property type="match status" value="1"/>
</dbReference>
<reference evidence="7 8" key="1">
    <citation type="submission" date="2016-12" db="EMBL/GenBank/DDBJ databases">
        <title>Isolation and genomic insights into novel planktonic Zetaproteobacteria from stratified waters of the Chesapeake Bay.</title>
        <authorList>
            <person name="McAllister S.M."/>
            <person name="Kato S."/>
            <person name="Chan C.S."/>
            <person name="Chiu B.K."/>
            <person name="Field E.K."/>
        </authorList>
    </citation>
    <scope>NUCLEOTIDE SEQUENCE [LARGE SCALE GENOMIC DNA]</scope>
    <source>
        <strain evidence="7 8">CP-8</strain>
    </source>
</reference>
<dbReference type="SUPFAM" id="SSF52540">
    <property type="entry name" value="P-loop containing nucleoside triphosphate hydrolases"/>
    <property type="match status" value="1"/>
</dbReference>
<evidence type="ECO:0000256" key="3">
    <source>
        <dbReference type="ARBA" id="ARBA00022840"/>
    </source>
</evidence>
<keyword evidence="8" id="KW-1185">Reference proteome</keyword>
<keyword evidence="2" id="KW-0547">Nucleotide-binding</keyword>
<proteinExistence type="predicted"/>
<gene>
    <name evidence="7" type="ORF">Ga0123462_1998</name>
</gene>
<dbReference type="EMBL" id="CP018800">
    <property type="protein sequence ID" value="ATX82835.1"/>
    <property type="molecule type" value="Genomic_DNA"/>
</dbReference>
<evidence type="ECO:0000313" key="8">
    <source>
        <dbReference type="Proteomes" id="UP000231637"/>
    </source>
</evidence>
<keyword evidence="7" id="KW-0378">Hydrolase</keyword>
<dbReference type="SMART" id="SM00382">
    <property type="entry name" value="AAA"/>
    <property type="match status" value="1"/>
</dbReference>
<dbReference type="GO" id="GO:0005524">
    <property type="term" value="F:ATP binding"/>
    <property type="evidence" value="ECO:0007669"/>
    <property type="project" value="UniProtKB-KW"/>
</dbReference>
<dbReference type="PANTHER" id="PTHR42794:SF1">
    <property type="entry name" value="HEMIN IMPORT ATP-BINDING PROTEIN HMUV"/>
    <property type="match status" value="1"/>
</dbReference>
<evidence type="ECO:0000256" key="2">
    <source>
        <dbReference type="ARBA" id="ARBA00022741"/>
    </source>
</evidence>
<evidence type="ECO:0000259" key="6">
    <source>
        <dbReference type="PROSITE" id="PS50893"/>
    </source>
</evidence>
<dbReference type="OrthoDB" id="5296765at2"/>
<comment type="function">
    <text evidence="5">Part of the ABC transporter complex HmuTUV involved in hemin import. Responsible for energy coupling to the transport system.</text>
</comment>
<dbReference type="AlphaFoldDB" id="A0A2K8L685"/>
<keyword evidence="1" id="KW-0813">Transport</keyword>
<dbReference type="Pfam" id="PF00005">
    <property type="entry name" value="ABC_tran"/>
    <property type="match status" value="1"/>
</dbReference>
<feature type="domain" description="ABC transporter" evidence="6">
    <location>
        <begin position="5"/>
        <end position="228"/>
    </location>
</feature>
<dbReference type="InterPro" id="IPR003593">
    <property type="entry name" value="AAA+_ATPase"/>
</dbReference>
<evidence type="ECO:0000256" key="4">
    <source>
        <dbReference type="ARBA" id="ARBA00022967"/>
    </source>
</evidence>
<dbReference type="InterPro" id="IPR003439">
    <property type="entry name" value="ABC_transporter-like_ATP-bd"/>
</dbReference>
<organism evidence="7 8">
    <name type="scientific">Mariprofundus ferrinatatus</name>
    <dbReference type="NCBI Taxonomy" id="1921087"/>
    <lineage>
        <taxon>Bacteria</taxon>
        <taxon>Pseudomonadati</taxon>
        <taxon>Pseudomonadota</taxon>
        <taxon>Candidatius Mariprofundia</taxon>
        <taxon>Mariprofundales</taxon>
        <taxon>Mariprofundaceae</taxon>
        <taxon>Mariprofundus</taxon>
    </lineage>
</organism>
<protein>
    <submittedName>
        <fullName evidence="7">Iron complex transport system ATP-binding protein</fullName>
        <ecNumber evidence="7">3.6.3.34</ecNumber>
    </submittedName>
</protein>
<dbReference type="EC" id="3.6.3.34" evidence="7"/>
<sequence length="245" mass="26340">MNPLIKLVDVAVERGGHTLLKGLDCEFRAGQVVVVLGPNGAGKSSLLLALAGLIPVSGSLELLGKPLADYDRTTVTRTIAWQGDLPPTEFGLTVQQRLELAANEKHARIESIAADVDIAPLLQRPLGELSSGERQRTELAALMLRDAPIWLLDEPTAHLDLKHQIHSIHMMKREAKAGRAIITVLHDIQQAMAVADHLILIDGKGGAEYGEAAELFATARLSKLFDAPVIHKGTVLVPDYGEGSL</sequence>
<dbReference type="Proteomes" id="UP000231637">
    <property type="component" value="Chromosome"/>
</dbReference>